<dbReference type="InterPro" id="IPR022029">
    <property type="entry name" value="YoaR-like_PG-bd"/>
</dbReference>
<dbReference type="PANTHER" id="PTHR35788:SF1">
    <property type="entry name" value="EXPORTED PROTEIN"/>
    <property type="match status" value="1"/>
</dbReference>
<feature type="compositionally biased region" description="Polar residues" evidence="1">
    <location>
        <begin position="557"/>
        <end position="567"/>
    </location>
</feature>
<evidence type="ECO:0000256" key="1">
    <source>
        <dbReference type="SAM" id="MobiDB-lite"/>
    </source>
</evidence>
<dbReference type="PANTHER" id="PTHR35788">
    <property type="entry name" value="EXPORTED PROTEIN-RELATED"/>
    <property type="match status" value="1"/>
</dbReference>
<feature type="compositionally biased region" description="Low complexity" evidence="1">
    <location>
        <begin position="16"/>
        <end position="40"/>
    </location>
</feature>
<dbReference type="InterPro" id="IPR007391">
    <property type="entry name" value="Vancomycin_resist_VanW"/>
</dbReference>
<evidence type="ECO:0000259" key="3">
    <source>
        <dbReference type="Pfam" id="PF12229"/>
    </source>
</evidence>
<organism evidence="4 5">
    <name type="scientific">Corynebacterium bovis DSM 20582 = CIP 54.80</name>
    <dbReference type="NCBI Taxonomy" id="927655"/>
    <lineage>
        <taxon>Bacteria</taxon>
        <taxon>Bacillati</taxon>
        <taxon>Actinomycetota</taxon>
        <taxon>Actinomycetes</taxon>
        <taxon>Mycobacteriales</taxon>
        <taxon>Corynebacteriaceae</taxon>
        <taxon>Corynebacterium</taxon>
    </lineage>
</organism>
<keyword evidence="2" id="KW-0472">Membrane</keyword>
<feature type="transmembrane region" description="Helical" evidence="2">
    <location>
        <begin position="68"/>
        <end position="91"/>
    </location>
</feature>
<dbReference type="Proteomes" id="UP000612712">
    <property type="component" value="Unassembled WGS sequence"/>
</dbReference>
<comment type="caution">
    <text evidence="4">The sequence shown here is derived from an EMBL/GenBank/DDBJ whole genome shotgun (WGS) entry which is preliminary data.</text>
</comment>
<accession>A0A8H9Y8K3</accession>
<name>A0A8H9Y8K3_9CORY</name>
<feature type="region of interest" description="Disordered" evidence="1">
    <location>
        <begin position="1"/>
        <end position="63"/>
    </location>
</feature>
<dbReference type="InterPro" id="IPR052913">
    <property type="entry name" value="Glycopeptide_resist_protein"/>
</dbReference>
<dbReference type="Pfam" id="PF04294">
    <property type="entry name" value="VanW"/>
    <property type="match status" value="1"/>
</dbReference>
<feature type="region of interest" description="Disordered" evidence="1">
    <location>
        <begin position="557"/>
        <end position="591"/>
    </location>
</feature>
<proteinExistence type="predicted"/>
<evidence type="ECO:0000313" key="4">
    <source>
        <dbReference type="EMBL" id="MBB3116794.1"/>
    </source>
</evidence>
<dbReference type="AlphaFoldDB" id="A0A8H9Y8K3"/>
<feature type="region of interest" description="Disordered" evidence="1">
    <location>
        <begin position="203"/>
        <end position="232"/>
    </location>
</feature>
<keyword evidence="2" id="KW-1133">Transmembrane helix</keyword>
<dbReference type="EMBL" id="JACHWT010000009">
    <property type="protein sequence ID" value="MBB3116794.1"/>
    <property type="molecule type" value="Genomic_DNA"/>
</dbReference>
<dbReference type="Pfam" id="PF12229">
    <property type="entry name" value="PG_binding_4"/>
    <property type="match status" value="1"/>
</dbReference>
<reference evidence="4" key="1">
    <citation type="submission" date="2020-08" db="EMBL/GenBank/DDBJ databases">
        <title>Sequencing the genomes of 1000 actinobacteria strains.</title>
        <authorList>
            <person name="Klenk H.-P."/>
        </authorList>
    </citation>
    <scope>NUCLEOTIDE SEQUENCE</scope>
    <source>
        <strain evidence="4">DSM 20582</strain>
    </source>
</reference>
<feature type="domain" description="YoaR-like putative peptidoglycan binding" evidence="3">
    <location>
        <begin position="316"/>
        <end position="380"/>
    </location>
</feature>
<keyword evidence="2" id="KW-0812">Transmembrane</keyword>
<protein>
    <submittedName>
        <fullName evidence="4">Vancomycin resistance protein YoaR</fullName>
    </submittedName>
</protein>
<sequence length="623" mass="66101">MHNQDPHPAAGADGQDAPTGTGAYGDAAYGPAGAHAPAGGQYVDPTGALPRDPDGYPAEDDEPRRRRWGAVGCLGGGLIGLIALGGILYGVDYFMSEGQVPRGVTVGGVDIGGLDQEQAEQRLRNNLEGGLREPVTVVAGNMSSVIDPAPSGLNVDWGRTVDQAGRQPLNPVTRIRSFFEKREVGIVSRITDAPLNRTLDRVGGELQRDPSDAALSIGPDGRPDITDDVPGQTVDPAVLSTLVRENWLNTSHTVTVPADVVEAALRRSAADAAVRDVVSKVTASPVVFHGRDGVNGVLQPTDMSRIVTFDPAGDHFTPNYHRDVAQGILSAQLASTETQFRNATFTAQGGGLAVVPSQDGTEIVWDRTLDPLDQKLLDVSKRDWDVTYEDRKATYTTEMAQKATFDDVMGTFTTGGFTAASGTNIRRVAEQVNGAIVLPGETFSLNGYTGPRGSAQGYVESGIILDGHADKAVGGGISQFATTLYNASYFAGMDDVAHTPHSYYISRYPAGREATVYEGAIDLQFKNPFDTPVMITATAGADSVTVELRGVRHVTVDSQTGPKTNFTDPPRRELSGPTCSPSSGERGFTVTDTRTVRDLTGRQLSRKTTTTTYDPAPIVTCKP</sequence>
<evidence type="ECO:0000256" key="2">
    <source>
        <dbReference type="SAM" id="Phobius"/>
    </source>
</evidence>
<gene>
    <name evidence="4" type="ORF">FHU32_002044</name>
</gene>
<evidence type="ECO:0000313" key="5">
    <source>
        <dbReference type="Proteomes" id="UP000612712"/>
    </source>
</evidence>